<proteinExistence type="predicted"/>
<keyword evidence="1" id="KW-0472">Membrane</keyword>
<comment type="caution">
    <text evidence="2">The sequence shown here is derived from an EMBL/GenBank/DDBJ whole genome shotgun (WGS) entry which is preliminary data.</text>
</comment>
<gene>
    <name evidence="2" type="ORF">P343_08105</name>
</gene>
<keyword evidence="1" id="KW-0812">Transmembrane</keyword>
<keyword evidence="3" id="KW-1185">Reference proteome</keyword>
<sequence>MIAAMATSVILLPFGIAAIICALVGGQVDRKKEAWRDEQS</sequence>
<protein>
    <submittedName>
        <fullName evidence="2">Uncharacterized protein</fullName>
    </submittedName>
</protein>
<keyword evidence="1" id="KW-1133">Transmembrane helix</keyword>
<dbReference type="EMBL" id="AWTC01000006">
    <property type="protein sequence ID" value="EST12231.1"/>
    <property type="molecule type" value="Genomic_DNA"/>
</dbReference>
<organism evidence="2 3">
    <name type="scientific">Sporolactobacillus laevolacticus DSM 442</name>
    <dbReference type="NCBI Taxonomy" id="1395513"/>
    <lineage>
        <taxon>Bacteria</taxon>
        <taxon>Bacillati</taxon>
        <taxon>Bacillota</taxon>
        <taxon>Bacilli</taxon>
        <taxon>Bacillales</taxon>
        <taxon>Sporolactobacillaceae</taxon>
        <taxon>Sporolactobacillus</taxon>
    </lineage>
</organism>
<dbReference type="STRING" id="1395513.P343_08105"/>
<dbReference type="PATRIC" id="fig|1395513.3.peg.1642"/>
<evidence type="ECO:0000313" key="3">
    <source>
        <dbReference type="Proteomes" id="UP000018296"/>
    </source>
</evidence>
<feature type="transmembrane region" description="Helical" evidence="1">
    <location>
        <begin position="6"/>
        <end position="26"/>
    </location>
</feature>
<reference evidence="2 3" key="1">
    <citation type="journal article" date="2013" name="Genome Announc.">
        <title>Genome Sequence of Sporolactobacillus laevolacticus DSM442, an Efficient Polymer-Grade D-Lactate Producer from Agricultural Waste Cottonseed as a Nitrogen Source.</title>
        <authorList>
            <person name="Wang H."/>
            <person name="Wang L."/>
            <person name="Ju J."/>
            <person name="Yu B."/>
            <person name="Ma Y."/>
        </authorList>
    </citation>
    <scope>NUCLEOTIDE SEQUENCE [LARGE SCALE GENOMIC DNA]</scope>
    <source>
        <strain evidence="2 3">DSM 442</strain>
    </source>
</reference>
<evidence type="ECO:0000313" key="2">
    <source>
        <dbReference type="EMBL" id="EST12231.1"/>
    </source>
</evidence>
<accession>V6IZI6</accession>
<evidence type="ECO:0000256" key="1">
    <source>
        <dbReference type="SAM" id="Phobius"/>
    </source>
</evidence>
<name>V6IZI6_9BACL</name>
<dbReference type="AlphaFoldDB" id="V6IZI6"/>
<dbReference type="Proteomes" id="UP000018296">
    <property type="component" value="Unassembled WGS sequence"/>
</dbReference>